<dbReference type="Proteomes" id="UP000186221">
    <property type="component" value="Unassembled WGS sequence"/>
</dbReference>
<proteinExistence type="predicted"/>
<accession>A0A1N7MJH9</accession>
<gene>
    <name evidence="1" type="ORF">SAMN05421580_1062</name>
</gene>
<evidence type="ECO:0000313" key="2">
    <source>
        <dbReference type="Proteomes" id="UP000186221"/>
    </source>
</evidence>
<reference evidence="2" key="1">
    <citation type="submission" date="2017-01" db="EMBL/GenBank/DDBJ databases">
        <authorList>
            <person name="Varghese N."/>
            <person name="Submissions S."/>
        </authorList>
    </citation>
    <scope>NUCLEOTIDE SEQUENCE [LARGE SCALE GENOMIC DNA]</scope>
    <source>
        <strain evidence="2">DSM 19945</strain>
    </source>
</reference>
<dbReference type="RefSeq" id="WP_076484812.1">
    <property type="nucleotide sequence ID" value="NZ_FTOG01000006.1"/>
</dbReference>
<protein>
    <submittedName>
        <fullName evidence="1">Uncharacterized protein</fullName>
    </submittedName>
</protein>
<sequence length="200" mass="22387">MKFQQVYYVVDDLLRILWIGGEWDDFALANAGSGARANGVLSTRLLDHVAGATTRSALADLISAVREEARPLRLDYRCDSPQMLRRFQLTIQPMRGERVLLVHDLRDARSFEEPLPHWHADRAADAQKCSFCGSVHHPLRKEFEGIWTLPEDLGAQHPEAVSYVICPSCAAEIEELIASLRQHRAPRSLSTGGFGPAEED</sequence>
<organism evidence="1 2">
    <name type="scientific">Rhodobacter aestuarii</name>
    <dbReference type="NCBI Taxonomy" id="453582"/>
    <lineage>
        <taxon>Bacteria</taxon>
        <taxon>Pseudomonadati</taxon>
        <taxon>Pseudomonadota</taxon>
        <taxon>Alphaproteobacteria</taxon>
        <taxon>Rhodobacterales</taxon>
        <taxon>Rhodobacter group</taxon>
        <taxon>Rhodobacter</taxon>
    </lineage>
</organism>
<dbReference type="EMBL" id="FTOG01000006">
    <property type="protein sequence ID" value="SIS86273.1"/>
    <property type="molecule type" value="Genomic_DNA"/>
</dbReference>
<name>A0A1N7MJH9_9RHOB</name>
<keyword evidence="2" id="KW-1185">Reference proteome</keyword>
<dbReference type="AlphaFoldDB" id="A0A1N7MJH9"/>
<evidence type="ECO:0000313" key="1">
    <source>
        <dbReference type="EMBL" id="SIS86273.1"/>
    </source>
</evidence>
<dbReference type="OrthoDB" id="7345950at2"/>